<dbReference type="EMBL" id="JACXWY010000001">
    <property type="protein sequence ID" value="MBD3844110.1"/>
    <property type="molecule type" value="Genomic_DNA"/>
</dbReference>
<accession>A0A927E5R2</accession>
<dbReference type="Pfam" id="PF13673">
    <property type="entry name" value="Acetyltransf_10"/>
    <property type="match status" value="1"/>
</dbReference>
<dbReference type="Gene3D" id="3.40.630.90">
    <property type="match status" value="1"/>
</dbReference>
<dbReference type="PROSITE" id="PS51186">
    <property type="entry name" value="GNAT"/>
    <property type="match status" value="1"/>
</dbReference>
<gene>
    <name evidence="2" type="ORF">IED13_00260</name>
</gene>
<name>A0A927E5R2_9HYPH</name>
<keyword evidence="3" id="KW-1185">Reference proteome</keyword>
<dbReference type="AlphaFoldDB" id="A0A927E5R2"/>
<reference evidence="2" key="1">
    <citation type="submission" date="2020-09" db="EMBL/GenBank/DDBJ databases">
        <title>Bosea spartocytisi sp. nov. a root nodule endophyte of Spartocytisus supranubius in the high mountain ecosystem fo the Teide National Park (Canary Islands, Spain).</title>
        <authorList>
            <person name="Pulido-Suarez L."/>
            <person name="Peix A."/>
            <person name="Igual J.M."/>
            <person name="Socas-Perez N."/>
            <person name="Velazquez E."/>
            <person name="Flores-Felix J.D."/>
            <person name="Leon-Barrios M."/>
        </authorList>
    </citation>
    <scope>NUCLEOTIDE SEQUENCE</scope>
    <source>
        <strain evidence="2">SSUT16</strain>
    </source>
</reference>
<dbReference type="PANTHER" id="PTHR47237">
    <property type="entry name" value="SLL0310 PROTEIN"/>
    <property type="match status" value="1"/>
</dbReference>
<evidence type="ECO:0000259" key="1">
    <source>
        <dbReference type="PROSITE" id="PS51186"/>
    </source>
</evidence>
<proteinExistence type="predicted"/>
<feature type="domain" description="N-acetyltransferase" evidence="1">
    <location>
        <begin position="1"/>
        <end position="121"/>
    </location>
</feature>
<dbReference type="InterPro" id="IPR052729">
    <property type="entry name" value="Acyl/Acetyltrans_Enzymes"/>
</dbReference>
<sequence length="254" mass="27498">MSWPYRLEDWAFAMTLGQGFAMVRGGEVIGTAAWFPHGEAFATIGMIIVSGKAQGHGFGARLMDALLAAAGTRTLLLNSTTQGRPLYERRSFRPVGIIHQHQGVPKGRHKAPPVDLVRPLQPSDFDAVARLDRQATGSERRTLLRLLVEAGEAQVLLRDGEVAGYVISRRFGRGHVVGPVVAQTPPEARLLIEAALARLEGCFVRIDTAATDELSPWLEEIGLSLVSDALTMIRGTLPPTGPARVFALSNQSFN</sequence>
<dbReference type="SUPFAM" id="SSF55729">
    <property type="entry name" value="Acyl-CoA N-acyltransferases (Nat)"/>
    <property type="match status" value="1"/>
</dbReference>
<evidence type="ECO:0000313" key="2">
    <source>
        <dbReference type="EMBL" id="MBD3844110.1"/>
    </source>
</evidence>
<evidence type="ECO:0000313" key="3">
    <source>
        <dbReference type="Proteomes" id="UP000619295"/>
    </source>
</evidence>
<organism evidence="2 3">
    <name type="scientific">Bosea spartocytisi</name>
    <dbReference type="NCBI Taxonomy" id="2773451"/>
    <lineage>
        <taxon>Bacteria</taxon>
        <taxon>Pseudomonadati</taxon>
        <taxon>Pseudomonadota</taxon>
        <taxon>Alphaproteobacteria</taxon>
        <taxon>Hyphomicrobiales</taxon>
        <taxon>Boseaceae</taxon>
        <taxon>Bosea</taxon>
    </lineage>
</organism>
<comment type="caution">
    <text evidence="2">The sequence shown here is derived from an EMBL/GenBank/DDBJ whole genome shotgun (WGS) entry which is preliminary data.</text>
</comment>
<protein>
    <submittedName>
        <fullName evidence="2">GNAT family N-acetyltransferase</fullName>
    </submittedName>
</protein>
<dbReference type="Proteomes" id="UP000619295">
    <property type="component" value="Unassembled WGS sequence"/>
</dbReference>
<dbReference type="GO" id="GO:0016747">
    <property type="term" value="F:acyltransferase activity, transferring groups other than amino-acyl groups"/>
    <property type="evidence" value="ECO:0007669"/>
    <property type="project" value="InterPro"/>
</dbReference>
<dbReference type="Gene3D" id="3.40.630.30">
    <property type="match status" value="1"/>
</dbReference>
<dbReference type="InterPro" id="IPR000182">
    <property type="entry name" value="GNAT_dom"/>
</dbReference>
<dbReference type="PANTHER" id="PTHR47237:SF2">
    <property type="entry name" value="BLL4206 PROTEIN"/>
    <property type="match status" value="1"/>
</dbReference>
<dbReference type="InterPro" id="IPR016181">
    <property type="entry name" value="Acyl_CoA_acyltransferase"/>
</dbReference>
<dbReference type="Pfam" id="PF18014">
    <property type="entry name" value="Acetyltransf_18"/>
    <property type="match status" value="1"/>
</dbReference>
<dbReference type="CDD" id="cd04301">
    <property type="entry name" value="NAT_SF"/>
    <property type="match status" value="1"/>
</dbReference>
<dbReference type="InterPro" id="IPR041496">
    <property type="entry name" value="YitH/HolE_GNAT"/>
</dbReference>